<feature type="transmembrane region" description="Helical" evidence="10">
    <location>
        <begin position="716"/>
        <end position="735"/>
    </location>
</feature>
<dbReference type="Gene3D" id="3.30.70.100">
    <property type="match status" value="1"/>
</dbReference>
<feature type="transmembrane region" description="Helical" evidence="10">
    <location>
        <begin position="494"/>
        <end position="510"/>
    </location>
</feature>
<evidence type="ECO:0000256" key="7">
    <source>
        <dbReference type="ARBA" id="ARBA00023136"/>
    </source>
</evidence>
<evidence type="ECO:0000313" key="16">
    <source>
        <dbReference type="EMBL" id="MBF8639648.1"/>
    </source>
</evidence>
<evidence type="ECO:0000256" key="9">
    <source>
        <dbReference type="SAM" id="MobiDB-lite"/>
    </source>
</evidence>
<dbReference type="InterPro" id="IPR052702">
    <property type="entry name" value="MscS-like_channel"/>
</dbReference>
<feature type="transmembrane region" description="Helical" evidence="10">
    <location>
        <begin position="902"/>
        <end position="929"/>
    </location>
</feature>
<evidence type="ECO:0000313" key="18">
    <source>
        <dbReference type="Proteomes" id="UP000250443"/>
    </source>
</evidence>
<dbReference type="SUPFAM" id="SSF82689">
    <property type="entry name" value="Mechanosensitive channel protein MscS (YggB), C-terminal domain"/>
    <property type="match status" value="1"/>
</dbReference>
<comment type="subcellular location">
    <subcellularLocation>
        <location evidence="1">Cell membrane</location>
        <topology evidence="1">Multi-pass membrane protein</topology>
    </subcellularLocation>
</comment>
<evidence type="ECO:0000256" key="6">
    <source>
        <dbReference type="ARBA" id="ARBA00022989"/>
    </source>
</evidence>
<evidence type="ECO:0000256" key="5">
    <source>
        <dbReference type="ARBA" id="ARBA00022729"/>
    </source>
</evidence>
<feature type="transmembrane region" description="Helical" evidence="10">
    <location>
        <begin position="783"/>
        <end position="807"/>
    </location>
</feature>
<feature type="transmembrane region" description="Helical" evidence="10">
    <location>
        <begin position="833"/>
        <end position="854"/>
    </location>
</feature>
<feature type="region of interest" description="Disordered" evidence="9">
    <location>
        <begin position="1085"/>
        <end position="1107"/>
    </location>
</feature>
<organism evidence="17 18">
    <name type="scientific">Pseudomonas luteola</name>
    <dbReference type="NCBI Taxonomy" id="47886"/>
    <lineage>
        <taxon>Bacteria</taxon>
        <taxon>Pseudomonadati</taxon>
        <taxon>Pseudomonadota</taxon>
        <taxon>Gammaproteobacteria</taxon>
        <taxon>Pseudomonadales</taxon>
        <taxon>Pseudomonadaceae</taxon>
        <taxon>Pseudomonas</taxon>
    </lineage>
</organism>
<evidence type="ECO:0000256" key="2">
    <source>
        <dbReference type="ARBA" id="ARBA00008017"/>
    </source>
</evidence>
<dbReference type="Pfam" id="PF21082">
    <property type="entry name" value="MS_channel_3rd"/>
    <property type="match status" value="1"/>
</dbReference>
<dbReference type="AlphaFoldDB" id="A0A2X2E468"/>
<feature type="transmembrane region" description="Helical" evidence="10">
    <location>
        <begin position="680"/>
        <end position="704"/>
    </location>
</feature>
<feature type="domain" description="Mechanosensitive ion channel MscS porin" evidence="13">
    <location>
        <begin position="39"/>
        <end position="274"/>
    </location>
</feature>
<dbReference type="PANTHER" id="PTHR30347">
    <property type="entry name" value="POTASSIUM CHANNEL RELATED"/>
    <property type="match status" value="1"/>
</dbReference>
<keyword evidence="6 10" id="KW-1133">Transmembrane helix</keyword>
<dbReference type="InterPro" id="IPR011066">
    <property type="entry name" value="MscS_channel_C_sf"/>
</dbReference>
<name>A0A2X2E468_PSELU</name>
<evidence type="ECO:0000313" key="19">
    <source>
        <dbReference type="Proteomes" id="UP000626180"/>
    </source>
</evidence>
<evidence type="ECO:0000259" key="11">
    <source>
        <dbReference type="Pfam" id="PF00924"/>
    </source>
</evidence>
<dbReference type="RefSeq" id="WP_010797044.1">
    <property type="nucleotide sequence ID" value="NZ_CP069262.1"/>
</dbReference>
<dbReference type="EMBL" id="JADMCD010000001">
    <property type="protein sequence ID" value="MBF8639648.1"/>
    <property type="molecule type" value="Genomic_DNA"/>
</dbReference>
<feature type="transmembrane region" description="Helical" evidence="10">
    <location>
        <begin position="568"/>
        <end position="591"/>
    </location>
</feature>
<dbReference type="EMBL" id="UAUF01000008">
    <property type="protein sequence ID" value="SPZ02869.1"/>
    <property type="molecule type" value="Genomic_DNA"/>
</dbReference>
<dbReference type="Gene3D" id="1.10.287.1260">
    <property type="match status" value="1"/>
</dbReference>
<dbReference type="InterPro" id="IPR049142">
    <property type="entry name" value="MS_channel_1st"/>
</dbReference>
<protein>
    <submittedName>
        <fullName evidence="16">Mechanosensitive channel MscK</fullName>
    </submittedName>
    <submittedName>
        <fullName evidence="17">Potassium efflux system</fullName>
    </submittedName>
</protein>
<dbReference type="InterPro" id="IPR011014">
    <property type="entry name" value="MscS_channel_TM-2"/>
</dbReference>
<evidence type="ECO:0000256" key="1">
    <source>
        <dbReference type="ARBA" id="ARBA00004651"/>
    </source>
</evidence>
<dbReference type="Pfam" id="PF21088">
    <property type="entry name" value="MS_channel_1st"/>
    <property type="match status" value="1"/>
</dbReference>
<proteinExistence type="inferred from homology"/>
<comment type="similarity">
    <text evidence="2">Belongs to the MscS (TC 1.A.23) family.</text>
</comment>
<keyword evidence="4 10" id="KW-0812">Transmembrane</keyword>
<dbReference type="NCBIfam" id="NF008438">
    <property type="entry name" value="PRK11281.1"/>
    <property type="match status" value="1"/>
</dbReference>
<dbReference type="InterPro" id="IPR049278">
    <property type="entry name" value="MS_channel_C"/>
</dbReference>
<feature type="domain" description="Mechanosensitive ion channel inner membrane" evidence="12">
    <location>
        <begin position="495"/>
        <end position="813"/>
    </location>
</feature>
<keyword evidence="7 10" id="KW-0472">Membrane</keyword>
<sequence>MLALRILLKIVLLGFCLNFPLAYSQESNLPDAKQIQHSLDTLADRKLSASDQQTVQDILKNTLQLLDQRDQHEQGLADVKRKITQAPQLIKDAQKDLAKLQTEQDKPPVTQRYANASPQELENLQSQRNSQLNDWQNALNDANTLVITSQTRPERAQVEISNAQMRVQTIADILKSGKESGKPITPERRNQLLAEQAERNALIQLRKQELSGNSTLQDLGTIQRELYTERVKLIEKESLDLQALISSKRRQQSEETFAALSRESQKTAGSNDVLTSETNLNLKLSDYLLRATDRLNELTRNNLEIKQRLDQLKQTGETMQQQINVLKGSLLLSKLLYQQRASLPTVEATKGLTDEIADIRLYQFDLNQQRTQIANPWDYLDKVMAQMPPEQTTPELRKKLLELIRTRADLQDRLSTELSALLSESITLQLNQQQLLATSESLRSTLDEQMFWIPSNRPLDWGWLKDAPKSLVEQIANVPWRASAGELSAGLAERPWLFLPLILAIATLLWKRRYLYEKLNALNKGIGHFQRDSQLHTPLAILLTVLLTLPVSLSLGLIGVALEGDKRGVNASIGAALMEMAAGWLVFYTVYRLLEGGGVAETHFRWSRAQVDSMRRLVRRLGLLALALMAVAAIAQRQLTSLSEDVLGILIVLICYASMSWMLGRSLLNTAARERLPFFRLMFGLIITAIPAGLFLAVCLGYYYTSLKLTDRLIDTLYLLLCWVILEAAFSRGLSVAARRLAYHRALAKRQSMQEAGETGEAIEEPALDMEQVNQQSLRLIRLALWLGFLGVLYWVWVDVVAVFSYLDNVTLYQYSSGTGESATMMPITLRDVIKAVIFAGLTFALARNLPGLLEVVVLSRLSLAQGTAYATTTLLSYVIISVGVISSLSTLGVSWDKLQWLAAALSVGLGFGLQEIFGNFISGLIILFERPVRIGDLITIGNVTGTVKRIQIRATHITDADNKSVIVPNKTFVTSQLINWTLTDTMTRITLLVNVANGSDLEKVRELLYKAAYDNPRVLHDPEPMVLLQAFGENTLNHELRVHVRELGDRGFATDEINRSIERLFRENNIEIAFRQLEVSVKNREGSERTLSKDEVPSPTYSGQKE</sequence>
<reference evidence="17 18" key="1">
    <citation type="submission" date="2018-06" db="EMBL/GenBank/DDBJ databases">
        <authorList>
            <consortium name="Pathogen Informatics"/>
            <person name="Doyle S."/>
        </authorList>
    </citation>
    <scope>NUCLEOTIDE SEQUENCE [LARGE SCALE GENOMIC DNA]</scope>
    <source>
        <strain evidence="17 18">NCTC11842</strain>
    </source>
</reference>
<feature type="transmembrane region" description="Helical" evidence="10">
    <location>
        <begin position="647"/>
        <end position="668"/>
    </location>
</feature>
<evidence type="ECO:0000256" key="4">
    <source>
        <dbReference type="ARBA" id="ARBA00022692"/>
    </source>
</evidence>
<dbReference type="InterPro" id="IPR025692">
    <property type="entry name" value="MscS_IM_dom1"/>
</dbReference>
<dbReference type="GO" id="GO:0008381">
    <property type="term" value="F:mechanosensitive monoatomic ion channel activity"/>
    <property type="evidence" value="ECO:0007669"/>
    <property type="project" value="UniProtKB-ARBA"/>
</dbReference>
<dbReference type="Pfam" id="PF12794">
    <property type="entry name" value="MscS_TM"/>
    <property type="match status" value="1"/>
</dbReference>
<dbReference type="Pfam" id="PF12795">
    <property type="entry name" value="MscS_porin"/>
    <property type="match status" value="1"/>
</dbReference>
<dbReference type="InterPro" id="IPR024393">
    <property type="entry name" value="MscS_porin"/>
</dbReference>
<dbReference type="InterPro" id="IPR006686">
    <property type="entry name" value="MscS_channel_CS"/>
</dbReference>
<dbReference type="GO" id="GO:0009992">
    <property type="term" value="P:intracellular water homeostasis"/>
    <property type="evidence" value="ECO:0007669"/>
    <property type="project" value="TreeGrafter"/>
</dbReference>
<keyword evidence="3" id="KW-1003">Cell membrane</keyword>
<reference evidence="16 19" key="2">
    <citation type="submission" date="2020-10" db="EMBL/GenBank/DDBJ databases">
        <title>Genome sequences of Pseudomonas isolates.</title>
        <authorList>
            <person name="Wessels L."/>
            <person name="Reich F."/>
            <person name="Hammerl J."/>
        </authorList>
    </citation>
    <scope>NUCLEOTIDE SEQUENCE [LARGE SCALE GENOMIC DNA]</scope>
    <source>
        <strain evidence="16 19">20-MO00624-0</strain>
    </source>
</reference>
<dbReference type="GO" id="GO:0005886">
    <property type="term" value="C:plasma membrane"/>
    <property type="evidence" value="ECO:0007669"/>
    <property type="project" value="UniProtKB-SubCell"/>
</dbReference>
<evidence type="ECO:0000259" key="12">
    <source>
        <dbReference type="Pfam" id="PF12794"/>
    </source>
</evidence>
<dbReference type="FunFam" id="1.10.287.1260:FF:000002">
    <property type="entry name" value="Potassium efflux system KefA"/>
    <property type="match status" value="1"/>
</dbReference>
<evidence type="ECO:0000313" key="17">
    <source>
        <dbReference type="EMBL" id="SPZ02869.1"/>
    </source>
</evidence>
<dbReference type="Pfam" id="PF00924">
    <property type="entry name" value="MS_channel_2nd"/>
    <property type="match status" value="1"/>
</dbReference>
<keyword evidence="19" id="KW-1185">Reference proteome</keyword>
<dbReference type="InterPro" id="IPR010920">
    <property type="entry name" value="LSM_dom_sf"/>
</dbReference>
<feature type="transmembrane region" description="Helical" evidence="10">
    <location>
        <begin position="539"/>
        <end position="562"/>
    </location>
</feature>
<evidence type="ECO:0000259" key="14">
    <source>
        <dbReference type="Pfam" id="PF21082"/>
    </source>
</evidence>
<keyword evidence="8" id="KW-0175">Coiled coil</keyword>
<feature type="domain" description="Mechanosensitive ion channel MscS C-terminal" evidence="14">
    <location>
        <begin position="992"/>
        <end position="1073"/>
    </location>
</feature>
<dbReference type="Gene3D" id="2.30.30.60">
    <property type="match status" value="1"/>
</dbReference>
<feature type="domain" description="Mechanosensitive ion channel transmembrane helices 2/3" evidence="15">
    <location>
        <begin position="874"/>
        <end position="915"/>
    </location>
</feature>
<gene>
    <name evidence="17" type="primary">kefA_1</name>
    <name evidence="16" type="synonym">mscK</name>
    <name evidence="16" type="ORF">IRZ65_02980</name>
    <name evidence="17" type="ORF">NCTC11842_00881</name>
</gene>
<dbReference type="Proteomes" id="UP000250443">
    <property type="component" value="Unassembled WGS sequence"/>
</dbReference>
<keyword evidence="5" id="KW-0732">Signal</keyword>
<dbReference type="SUPFAM" id="SSF82861">
    <property type="entry name" value="Mechanosensitive channel protein MscS (YggB), transmembrane region"/>
    <property type="match status" value="1"/>
</dbReference>
<evidence type="ECO:0000259" key="13">
    <source>
        <dbReference type="Pfam" id="PF12795"/>
    </source>
</evidence>
<dbReference type="Proteomes" id="UP000626180">
    <property type="component" value="Unassembled WGS sequence"/>
</dbReference>
<dbReference type="InterPro" id="IPR023408">
    <property type="entry name" value="MscS_beta-dom_sf"/>
</dbReference>
<dbReference type="SUPFAM" id="SSF50182">
    <property type="entry name" value="Sm-like ribonucleoproteins"/>
    <property type="match status" value="1"/>
</dbReference>
<accession>A0A2X2E468</accession>
<evidence type="ECO:0000259" key="15">
    <source>
        <dbReference type="Pfam" id="PF21088"/>
    </source>
</evidence>
<feature type="transmembrane region" description="Helical" evidence="10">
    <location>
        <begin position="875"/>
        <end position="896"/>
    </location>
</feature>
<feature type="compositionally biased region" description="Basic and acidic residues" evidence="9">
    <location>
        <begin position="1085"/>
        <end position="1097"/>
    </location>
</feature>
<evidence type="ECO:0000256" key="3">
    <source>
        <dbReference type="ARBA" id="ARBA00022475"/>
    </source>
</evidence>
<dbReference type="PANTHER" id="PTHR30347:SF1">
    <property type="entry name" value="MECHANOSENSITIVE CHANNEL MSCK"/>
    <property type="match status" value="1"/>
</dbReference>
<dbReference type="InterPro" id="IPR006685">
    <property type="entry name" value="MscS_channel_2nd"/>
</dbReference>
<feature type="domain" description="Mechanosensitive ion channel MscS" evidence="11">
    <location>
        <begin position="917"/>
        <end position="982"/>
    </location>
</feature>
<feature type="transmembrane region" description="Helical" evidence="10">
    <location>
        <begin position="617"/>
        <end position="635"/>
    </location>
</feature>
<feature type="coiled-coil region" evidence="8">
    <location>
        <begin position="288"/>
        <end position="322"/>
    </location>
</feature>
<evidence type="ECO:0000256" key="8">
    <source>
        <dbReference type="SAM" id="Coils"/>
    </source>
</evidence>
<evidence type="ECO:0000256" key="10">
    <source>
        <dbReference type="SAM" id="Phobius"/>
    </source>
</evidence>
<dbReference type="PROSITE" id="PS01246">
    <property type="entry name" value="UPF0003"/>
    <property type="match status" value="1"/>
</dbReference>